<accession>A0ABQ1MZE0</accession>
<dbReference type="Gene3D" id="3.90.550.10">
    <property type="entry name" value="Spore Coat Polysaccharide Biosynthesis Protein SpsA, Chain A"/>
    <property type="match status" value="1"/>
</dbReference>
<dbReference type="PANTHER" id="PTHR22916:SF3">
    <property type="entry name" value="UDP-GLCNAC:BETAGAL BETA-1,3-N-ACETYLGLUCOSAMINYLTRANSFERASE-LIKE PROTEIN 1"/>
    <property type="match status" value="1"/>
</dbReference>
<comment type="caution">
    <text evidence="2">The sequence shown here is derived from an EMBL/GenBank/DDBJ whole genome shotgun (WGS) entry which is preliminary data.</text>
</comment>
<feature type="domain" description="Glycosyltransferase 2-like" evidence="1">
    <location>
        <begin position="5"/>
        <end position="133"/>
    </location>
</feature>
<dbReference type="CDD" id="cd00761">
    <property type="entry name" value="Glyco_tranf_GTA_type"/>
    <property type="match status" value="1"/>
</dbReference>
<evidence type="ECO:0000313" key="2">
    <source>
        <dbReference type="EMBL" id="GGC48031.1"/>
    </source>
</evidence>
<evidence type="ECO:0000313" key="3">
    <source>
        <dbReference type="Proteomes" id="UP000597338"/>
    </source>
</evidence>
<proteinExistence type="predicted"/>
<dbReference type="RefSeq" id="WP_188753756.1">
    <property type="nucleotide sequence ID" value="NZ_BMIK01000028.1"/>
</dbReference>
<dbReference type="PANTHER" id="PTHR22916">
    <property type="entry name" value="GLYCOSYLTRANSFERASE"/>
    <property type="match status" value="1"/>
</dbReference>
<sequence>MLKFSVCIPAYKSRFLAECIQSILAQSFGDFELIVLNDCSPEPVKQIVMGFDDARIRYYENEHNVGAIRLTDNWNKCLALAQGEYVVIMGDDDRLEPDYLEEFTRLMHDYPDLEVYHCRSVVIDDRGRPLRLTPACPSYERVCDHIWHRLNQWRSQYISDFVYRTATLRSRGGFYPLPLAWGSDDVTAYLAGAEKGIAHTAKPVFNYRSNDLSITSSGNDLEKMKANMQYAQWLHDFLENHVPDKTDKVVYDTLLGQQEQLMLRRKRYTMALSMRSDRIAKFWMWYNHRREFGLRLVDIVASAVKSRGLRRNLLN</sequence>
<dbReference type="InterPro" id="IPR029044">
    <property type="entry name" value="Nucleotide-diphossugar_trans"/>
</dbReference>
<dbReference type="InterPro" id="IPR001173">
    <property type="entry name" value="Glyco_trans_2-like"/>
</dbReference>
<dbReference type="EMBL" id="BMIK01000028">
    <property type="protein sequence ID" value="GGC48031.1"/>
    <property type="molecule type" value="Genomic_DNA"/>
</dbReference>
<reference evidence="3" key="1">
    <citation type="journal article" date="2019" name="Int. J. Syst. Evol. Microbiol.">
        <title>The Global Catalogue of Microorganisms (GCM) 10K type strain sequencing project: providing services to taxonomists for standard genome sequencing and annotation.</title>
        <authorList>
            <consortium name="The Broad Institute Genomics Platform"/>
            <consortium name="The Broad Institute Genome Sequencing Center for Infectious Disease"/>
            <person name="Wu L."/>
            <person name="Ma J."/>
        </authorList>
    </citation>
    <scope>NUCLEOTIDE SEQUENCE [LARGE SCALE GENOMIC DNA]</scope>
    <source>
        <strain evidence="3">CGMCC 1.15342</strain>
    </source>
</reference>
<protein>
    <submittedName>
        <fullName evidence="2">Glycosyl transferase</fullName>
    </submittedName>
</protein>
<dbReference type="Pfam" id="PF00535">
    <property type="entry name" value="Glycos_transf_2"/>
    <property type="match status" value="1"/>
</dbReference>
<dbReference type="Proteomes" id="UP000597338">
    <property type="component" value="Unassembled WGS sequence"/>
</dbReference>
<organism evidence="2 3">
    <name type="scientific">Parapedobacter defluvii</name>
    <dbReference type="NCBI Taxonomy" id="2045106"/>
    <lineage>
        <taxon>Bacteria</taxon>
        <taxon>Pseudomonadati</taxon>
        <taxon>Bacteroidota</taxon>
        <taxon>Sphingobacteriia</taxon>
        <taxon>Sphingobacteriales</taxon>
        <taxon>Sphingobacteriaceae</taxon>
        <taxon>Parapedobacter</taxon>
    </lineage>
</organism>
<keyword evidence="3" id="KW-1185">Reference proteome</keyword>
<evidence type="ECO:0000259" key="1">
    <source>
        <dbReference type="Pfam" id="PF00535"/>
    </source>
</evidence>
<gene>
    <name evidence="2" type="ORF">GCM10011386_45260</name>
</gene>
<name>A0ABQ1MZE0_9SPHI</name>
<dbReference type="SUPFAM" id="SSF53448">
    <property type="entry name" value="Nucleotide-diphospho-sugar transferases"/>
    <property type="match status" value="1"/>
</dbReference>
<keyword evidence="2" id="KW-0808">Transferase</keyword>
<dbReference type="GO" id="GO:0016740">
    <property type="term" value="F:transferase activity"/>
    <property type="evidence" value="ECO:0007669"/>
    <property type="project" value="UniProtKB-KW"/>
</dbReference>